<protein>
    <submittedName>
        <fullName evidence="1">Uncharacterized protein</fullName>
    </submittedName>
</protein>
<dbReference type="EMBL" id="CM042013">
    <property type="protein sequence ID" value="KAI3738544.1"/>
    <property type="molecule type" value="Genomic_DNA"/>
</dbReference>
<gene>
    <name evidence="1" type="ORF">L2E82_28579</name>
</gene>
<evidence type="ECO:0000313" key="1">
    <source>
        <dbReference type="EMBL" id="KAI3738544.1"/>
    </source>
</evidence>
<proteinExistence type="predicted"/>
<evidence type="ECO:0000313" key="2">
    <source>
        <dbReference type="Proteomes" id="UP001055811"/>
    </source>
</evidence>
<keyword evidence="2" id="KW-1185">Reference proteome</keyword>
<reference evidence="2" key="1">
    <citation type="journal article" date="2022" name="Mol. Ecol. Resour.">
        <title>The genomes of chicory, endive, great burdock and yacon provide insights into Asteraceae palaeo-polyploidization history and plant inulin production.</title>
        <authorList>
            <person name="Fan W."/>
            <person name="Wang S."/>
            <person name="Wang H."/>
            <person name="Wang A."/>
            <person name="Jiang F."/>
            <person name="Liu H."/>
            <person name="Zhao H."/>
            <person name="Xu D."/>
            <person name="Zhang Y."/>
        </authorList>
    </citation>
    <scope>NUCLEOTIDE SEQUENCE [LARGE SCALE GENOMIC DNA]</scope>
    <source>
        <strain evidence="2">cv. Punajuju</strain>
    </source>
</reference>
<reference evidence="1 2" key="2">
    <citation type="journal article" date="2022" name="Mol. Ecol. Resour.">
        <title>The genomes of chicory, endive, great burdock and yacon provide insights into Asteraceae paleo-polyploidization history and plant inulin production.</title>
        <authorList>
            <person name="Fan W."/>
            <person name="Wang S."/>
            <person name="Wang H."/>
            <person name="Wang A."/>
            <person name="Jiang F."/>
            <person name="Liu H."/>
            <person name="Zhao H."/>
            <person name="Xu D."/>
            <person name="Zhang Y."/>
        </authorList>
    </citation>
    <scope>NUCLEOTIDE SEQUENCE [LARGE SCALE GENOMIC DNA]</scope>
    <source>
        <strain evidence="2">cv. Punajuju</strain>
        <tissue evidence="1">Leaves</tissue>
    </source>
</reference>
<accession>A0ACB9CW64</accession>
<organism evidence="1 2">
    <name type="scientific">Cichorium intybus</name>
    <name type="common">Chicory</name>
    <dbReference type="NCBI Taxonomy" id="13427"/>
    <lineage>
        <taxon>Eukaryota</taxon>
        <taxon>Viridiplantae</taxon>
        <taxon>Streptophyta</taxon>
        <taxon>Embryophyta</taxon>
        <taxon>Tracheophyta</taxon>
        <taxon>Spermatophyta</taxon>
        <taxon>Magnoliopsida</taxon>
        <taxon>eudicotyledons</taxon>
        <taxon>Gunneridae</taxon>
        <taxon>Pentapetalae</taxon>
        <taxon>asterids</taxon>
        <taxon>campanulids</taxon>
        <taxon>Asterales</taxon>
        <taxon>Asteraceae</taxon>
        <taxon>Cichorioideae</taxon>
        <taxon>Cichorieae</taxon>
        <taxon>Cichoriinae</taxon>
        <taxon>Cichorium</taxon>
    </lineage>
</organism>
<name>A0ACB9CW64_CICIN</name>
<dbReference type="Proteomes" id="UP001055811">
    <property type="component" value="Linkage Group LG05"/>
</dbReference>
<comment type="caution">
    <text evidence="1">The sequence shown here is derived from an EMBL/GenBank/DDBJ whole genome shotgun (WGS) entry which is preliminary data.</text>
</comment>
<sequence length="95" mass="10382">MLAIGKRSDDLANSSVTLINSELEFVEVASLLDILELVSSYEPSSFKIESLILLKSLVLSGINNLMSQEDGSLMPLLFELAFDLAKGVVSLTYDR</sequence>